<accession>A0ABT2VKA4</accession>
<evidence type="ECO:0000313" key="2">
    <source>
        <dbReference type="EMBL" id="MCU7553698.1"/>
    </source>
</evidence>
<dbReference type="RefSeq" id="WP_262992403.1">
    <property type="nucleotide sequence ID" value="NZ_JAOTJC010000005.1"/>
</dbReference>
<dbReference type="EMBL" id="JAOTJC010000005">
    <property type="protein sequence ID" value="MCU7553698.1"/>
    <property type="molecule type" value="Genomic_DNA"/>
</dbReference>
<reference evidence="3" key="1">
    <citation type="submission" date="2023-07" db="EMBL/GenBank/DDBJ databases">
        <title>Study on multiphase classification of strain Alteromonas salexigens isolated from the Yellow Sea.</title>
        <authorList>
            <person name="Sun L."/>
        </authorList>
    </citation>
    <scope>NUCLEOTIDE SEQUENCE [LARGE SCALE GENOMIC DNA]</scope>
    <source>
        <strain evidence="3">ASW11-19</strain>
    </source>
</reference>
<comment type="caution">
    <text evidence="2">The sequence shown here is derived from an EMBL/GenBank/DDBJ whole genome shotgun (WGS) entry which is preliminary data.</text>
</comment>
<gene>
    <name evidence="2" type="ORF">OCL06_03690</name>
</gene>
<keyword evidence="1" id="KW-0472">Membrane</keyword>
<feature type="transmembrane region" description="Helical" evidence="1">
    <location>
        <begin position="140"/>
        <end position="160"/>
    </location>
</feature>
<organism evidence="2 3">
    <name type="scientific">Alteromonas salexigens</name>
    <dbReference type="NCBI Taxonomy" id="2982530"/>
    <lineage>
        <taxon>Bacteria</taxon>
        <taxon>Pseudomonadati</taxon>
        <taxon>Pseudomonadota</taxon>
        <taxon>Gammaproteobacteria</taxon>
        <taxon>Alteromonadales</taxon>
        <taxon>Alteromonadaceae</taxon>
        <taxon>Alteromonas/Salinimonas group</taxon>
        <taxon>Alteromonas</taxon>
    </lineage>
</organism>
<keyword evidence="1" id="KW-0812">Transmembrane</keyword>
<sequence length="318" mass="35669">MTVTNNLRRRYRFTLLLAGLVVVFQLVAIGAQLAGHAATEHLAIDHLTDRVSLDSAYLDVGNELLNMPINQSAVQRYLSRLNSALYNNDYPLMVVSIQSVNFNGEIPTQFTRRSTLSLNTAEQQIAMQVATTSRLSVMEFSPLALLAALLALPIYTRVWLRQKKRDQTDSPDIAPPQPKLVINLLTKSLGNNVTDTAVVLQNKPLCFYTALVRYCIEHPEQPLQHHKDIPDELVAGANRIFSRLIELGHTKRKRPDFNANLDKTLSEVRAALDEVFSEFASDKTRYYPPRAQGEGSRSKQHSFALTTLTDEDVEIIGN</sequence>
<keyword evidence="1" id="KW-1133">Transmembrane helix</keyword>
<name>A0ABT2VKA4_9ALTE</name>
<keyword evidence="3" id="KW-1185">Reference proteome</keyword>
<evidence type="ECO:0000256" key="1">
    <source>
        <dbReference type="SAM" id="Phobius"/>
    </source>
</evidence>
<evidence type="ECO:0000313" key="3">
    <source>
        <dbReference type="Proteomes" id="UP001209257"/>
    </source>
</evidence>
<protein>
    <submittedName>
        <fullName evidence="2">Uncharacterized protein</fullName>
    </submittedName>
</protein>
<dbReference type="Proteomes" id="UP001209257">
    <property type="component" value="Unassembled WGS sequence"/>
</dbReference>
<proteinExistence type="predicted"/>